<reference evidence="1" key="1">
    <citation type="journal article" date="2013" name="PLoS ONE">
        <title>Direct detection of alternative open reading frames translation products in human significantly expands the proteome.</title>
        <authorList>
            <person name="Vanderperre B."/>
            <person name="Lucier J.-F."/>
            <person name="Motard J."/>
            <person name="Tremblay G."/>
            <person name="Vanderperre S."/>
            <person name="Wisztorski M."/>
            <person name="Salzet M."/>
            <person name="Boisvert F.-M."/>
            <person name="Roucou X."/>
        </authorList>
    </citation>
    <scope>NUCLEOTIDE SEQUENCE</scope>
</reference>
<evidence type="ECO:0000313" key="1">
    <source>
        <dbReference type="EMBL" id="CCQ43058.1"/>
    </source>
</evidence>
<proteinExistence type="predicted"/>
<dbReference type="ChiTaRS" id="PRKAG2">
    <property type="organism name" value="human"/>
</dbReference>
<organism evidence="1">
    <name type="scientific">Homo sapiens</name>
    <name type="common">Human</name>
    <dbReference type="NCBI Taxonomy" id="9606"/>
    <lineage>
        <taxon>Eukaryota</taxon>
        <taxon>Metazoa</taxon>
        <taxon>Chordata</taxon>
        <taxon>Craniata</taxon>
        <taxon>Vertebrata</taxon>
        <taxon>Euteleostomi</taxon>
        <taxon>Mammalia</taxon>
        <taxon>Eutheria</taxon>
        <taxon>Euarchontoglires</taxon>
        <taxon>Primates</taxon>
        <taxon>Haplorrhini</taxon>
        <taxon>Catarrhini</taxon>
        <taxon>Hominidae</taxon>
        <taxon>Homo</taxon>
    </lineage>
</organism>
<gene>
    <name evidence="1" type="primary">PRKAG2</name>
</gene>
<dbReference type="OrthoDB" id="449052at2759"/>
<sequence length="82" mass="8615">MTVCCSPVNGGICPSSACILSSKAAPATKTVACAVLGQPMLSASRLLRCLGDWEHTQPRSPSVADMQWQQLGAQPNPRNCLC</sequence>
<dbReference type="AlphaFoldDB" id="L8E9N3"/>
<dbReference type="EMBL" id="HF583561">
    <property type="protein sequence ID" value="CCQ43058.1"/>
    <property type="molecule type" value="Genomic_DNA"/>
</dbReference>
<name>L8E9N3_HUMAN</name>
<accession>L8E9N3</accession>
<protein>
    <submittedName>
        <fullName evidence="1">Alternative protein PRKAG2</fullName>
    </submittedName>
</protein>